<evidence type="ECO:0000313" key="1">
    <source>
        <dbReference type="EMBL" id="KAJ8674477.1"/>
    </source>
</evidence>
<comment type="caution">
    <text evidence="1">The sequence shown here is derived from an EMBL/GenBank/DDBJ whole genome shotgun (WGS) entry which is preliminary data.</text>
</comment>
<keyword evidence="2" id="KW-1185">Reference proteome</keyword>
<organism evidence="1 2">
    <name type="scientific">Eretmocerus hayati</name>
    <dbReference type="NCBI Taxonomy" id="131215"/>
    <lineage>
        <taxon>Eukaryota</taxon>
        <taxon>Metazoa</taxon>
        <taxon>Ecdysozoa</taxon>
        <taxon>Arthropoda</taxon>
        <taxon>Hexapoda</taxon>
        <taxon>Insecta</taxon>
        <taxon>Pterygota</taxon>
        <taxon>Neoptera</taxon>
        <taxon>Endopterygota</taxon>
        <taxon>Hymenoptera</taxon>
        <taxon>Apocrita</taxon>
        <taxon>Proctotrupomorpha</taxon>
        <taxon>Chalcidoidea</taxon>
        <taxon>Aphelinidae</taxon>
        <taxon>Aphelininae</taxon>
        <taxon>Eretmocerus</taxon>
    </lineage>
</organism>
<evidence type="ECO:0000313" key="2">
    <source>
        <dbReference type="Proteomes" id="UP001239111"/>
    </source>
</evidence>
<protein>
    <submittedName>
        <fullName evidence="1">Uncharacterized protein</fullName>
    </submittedName>
</protein>
<name>A0ACC2NTT0_9HYME</name>
<dbReference type="EMBL" id="CM056743">
    <property type="protein sequence ID" value="KAJ8674477.1"/>
    <property type="molecule type" value="Genomic_DNA"/>
</dbReference>
<accession>A0ACC2NTT0</accession>
<reference evidence="1" key="1">
    <citation type="submission" date="2023-04" db="EMBL/GenBank/DDBJ databases">
        <title>A chromosome-level genome assembly of the parasitoid wasp Eretmocerus hayati.</title>
        <authorList>
            <person name="Zhong Y."/>
            <person name="Liu S."/>
            <person name="Liu Y."/>
        </authorList>
    </citation>
    <scope>NUCLEOTIDE SEQUENCE</scope>
    <source>
        <strain evidence="1">ZJU_SS_LIU_2023</strain>
    </source>
</reference>
<proteinExistence type="predicted"/>
<sequence length="203" mass="22329">MSDSRSGQKQQALHEIDPNKIGEKIQRFARMSNYSFEIHNGAAAKQTPKPIENPATGLAEAFSEEITSAMADVLKYVDDEILDLKECIKGKLMDILSEEAKICLDGCSVLFEAELAKIKKELKKMAANIVGTVEKCVDDVSSIQKKEVQALMEGAASRAVSDWYGTPTVDEAMPCKSGVLQFQPEVSSQYQLKSHPDNEDDAK</sequence>
<gene>
    <name evidence="1" type="ORF">QAD02_005739</name>
</gene>
<dbReference type="Proteomes" id="UP001239111">
    <property type="component" value="Chromosome 3"/>
</dbReference>